<feature type="transmembrane region" description="Helical" evidence="1">
    <location>
        <begin position="901"/>
        <end position="923"/>
    </location>
</feature>
<dbReference type="PRINTS" id="PR00702">
    <property type="entry name" value="ACRIFLAVINRP"/>
</dbReference>
<keyword evidence="3" id="KW-1185">Reference proteome</keyword>
<sequence length="1083" mass="114703">MWIVRLALRRPYTFVVLAVLTFIVGPLTILRTPTDIFPNIDIPVVSIVWTYNGFSAQDMANRITSNYERALTSDVDDIEHIESQSLNGVSVVKIFFHQGADINRAIAEAASNSASILRVLPPGTLPPNIITYNASTVPILQLGLSSDTLSEQQLYDLGNSAIRTQLATVQGASVPLPFGGKVRQIMVDIDPRALQAKGLAPLDVVNAVNAQNLILPGGTAKIGTKEYNVQMNGSTDTVAALNDLPVKTVAGGVVYVRDVAHVRDGYAPQTNIVRSDGKRAALLTIEKSGSTSTLTIIQQVKAMLPHIAAGLPSALHITALADQSVFVKSAVVGVAREALIAAALTALMILLFLGSWRATLIIAVSIPLAVLTSLIALSALGQTINIMTLGGLALAVGILVDDATVAIENITHHLENGEPLYDAILNGSGEIAVPTFVSTLSICIVFVPMFLLSGVARYLFVPLAEAVVFAMIASYFFSRTLVPTLAMYLMRARSRTPVSGNGPVAWLVRFQAGFEQRFETLRARYRGVLGTALASPRRFIAIFLVLCLGSLALLPFAGRDFFPAVDTGEIRLHLRAPTGTRIEDTASLTDEVEARVRQVIPKQELAALLDNIGVPVSGINLTYDSSDPIGPEDADVMISLAAKHQSTAQYVATLRTTLAKDFPGVTFAFLPADIVSQILNFGLPAPIDIQIVGNKLDANRVVANKLLAQLRGVRGLVDARIQQPGDAPAINVNVDRTRAIQAGLLQRDVSQNLLIALSGSSQTTPNFWLDPHNGVSYPLMAMMPQYDINSLQALANIPVAQSGASAASSATKTATTAADSGAPAPQNLLGALSTLTRGTQQAVVSHYNVQPVLDIFASTQGRDLGGVAADVTRLVDQIRPQLPPGASIVVRGQVQAMHDSFSGLASGLVFAIALVYLLMVVNFQSWLDPLIIVSGLPGSLAGIAWMLFSTGTRVSVPALTGTILCIGIATANSILVINTAREFHHGGQPPLQAALDAGFSRFRPVLMTALAMLIGMLPMALGLGDGGEQNAPLGRAVIGGLALGTVSTLLLVPVVYGMVHAWRDKRRAAHTQTQEAGIAARTH</sequence>
<feature type="transmembrane region" description="Helical" evidence="1">
    <location>
        <begin position="930"/>
        <end position="948"/>
    </location>
</feature>
<feature type="transmembrane region" description="Helical" evidence="1">
    <location>
        <begin position="1005"/>
        <end position="1024"/>
    </location>
</feature>
<dbReference type="Pfam" id="PF00873">
    <property type="entry name" value="ACR_tran"/>
    <property type="match status" value="1"/>
</dbReference>
<feature type="transmembrane region" description="Helical" evidence="1">
    <location>
        <begin position="466"/>
        <end position="489"/>
    </location>
</feature>
<dbReference type="PANTHER" id="PTHR32063">
    <property type="match status" value="1"/>
</dbReference>
<keyword evidence="1" id="KW-0812">Transmembrane</keyword>
<dbReference type="SUPFAM" id="SSF82714">
    <property type="entry name" value="Multidrug efflux transporter AcrB TolC docking domain, DN and DC subdomains"/>
    <property type="match status" value="2"/>
</dbReference>
<dbReference type="Gene3D" id="1.20.1640.10">
    <property type="entry name" value="Multidrug efflux transporter AcrB transmembrane domain"/>
    <property type="match status" value="2"/>
</dbReference>
<keyword evidence="1" id="KW-1133">Transmembrane helix</keyword>
<feature type="transmembrane region" description="Helical" evidence="1">
    <location>
        <begin position="539"/>
        <end position="557"/>
    </location>
</feature>
<evidence type="ECO:0000313" key="2">
    <source>
        <dbReference type="EMBL" id="CAB3787974.1"/>
    </source>
</evidence>
<dbReference type="SUPFAM" id="SSF82693">
    <property type="entry name" value="Multidrug efflux transporter AcrB pore domain, PN1, PN2, PC1 and PC2 subdomains"/>
    <property type="match status" value="2"/>
</dbReference>
<feature type="transmembrane region" description="Helical" evidence="1">
    <location>
        <begin position="431"/>
        <end position="460"/>
    </location>
</feature>
<feature type="transmembrane region" description="Helical" evidence="1">
    <location>
        <begin position="954"/>
        <end position="977"/>
    </location>
</feature>
<proteinExistence type="predicted"/>
<feature type="transmembrane region" description="Helical" evidence="1">
    <location>
        <begin position="360"/>
        <end position="380"/>
    </location>
</feature>
<gene>
    <name evidence="2" type="primary">mdtC_1</name>
    <name evidence="2" type="ORF">LMG28614_02626</name>
</gene>
<dbReference type="AlphaFoldDB" id="A0A6S7BHS5"/>
<name>A0A6S7BHS5_9BURK</name>
<dbReference type="InterPro" id="IPR001036">
    <property type="entry name" value="Acrflvin-R"/>
</dbReference>
<reference evidence="2 3" key="1">
    <citation type="submission" date="2020-04" db="EMBL/GenBank/DDBJ databases">
        <authorList>
            <person name="De Canck E."/>
        </authorList>
    </citation>
    <scope>NUCLEOTIDE SEQUENCE [LARGE SCALE GENOMIC DNA]</scope>
    <source>
        <strain evidence="2 3">LMG 28614</strain>
    </source>
</reference>
<dbReference type="SUPFAM" id="SSF82866">
    <property type="entry name" value="Multidrug efflux transporter AcrB transmembrane domain"/>
    <property type="match status" value="2"/>
</dbReference>
<dbReference type="PANTHER" id="PTHR32063:SF8">
    <property type="entry name" value="CATION EFFLUX PROTEIN"/>
    <property type="match status" value="1"/>
</dbReference>
<dbReference type="Gene3D" id="3.30.70.1320">
    <property type="entry name" value="Multidrug efflux transporter AcrB pore domain like"/>
    <property type="match status" value="1"/>
</dbReference>
<feature type="transmembrane region" description="Helical" evidence="1">
    <location>
        <begin position="12"/>
        <end position="30"/>
    </location>
</feature>
<evidence type="ECO:0000256" key="1">
    <source>
        <dbReference type="SAM" id="Phobius"/>
    </source>
</evidence>
<keyword evidence="1" id="KW-0472">Membrane</keyword>
<dbReference type="Gene3D" id="3.30.2090.10">
    <property type="entry name" value="Multidrug efflux transporter AcrB TolC docking domain, DN and DC subdomains"/>
    <property type="match status" value="2"/>
</dbReference>
<feature type="transmembrane region" description="Helical" evidence="1">
    <location>
        <begin position="1036"/>
        <end position="1059"/>
    </location>
</feature>
<dbReference type="GO" id="GO:0042910">
    <property type="term" value="F:xenobiotic transmembrane transporter activity"/>
    <property type="evidence" value="ECO:0007669"/>
    <property type="project" value="TreeGrafter"/>
</dbReference>
<evidence type="ECO:0000313" key="3">
    <source>
        <dbReference type="Proteomes" id="UP000494365"/>
    </source>
</evidence>
<dbReference type="Gene3D" id="3.30.70.1430">
    <property type="entry name" value="Multidrug efflux transporter AcrB pore domain"/>
    <property type="match status" value="2"/>
</dbReference>
<protein>
    <submittedName>
        <fullName evidence="2">Multidrug resistance protein MdtC</fullName>
    </submittedName>
</protein>
<dbReference type="RefSeq" id="WP_175149938.1">
    <property type="nucleotide sequence ID" value="NZ_CADIKK010000010.1"/>
</dbReference>
<dbReference type="EMBL" id="CADIKK010000010">
    <property type="protein sequence ID" value="CAB3787974.1"/>
    <property type="molecule type" value="Genomic_DNA"/>
</dbReference>
<organism evidence="2 3">
    <name type="scientific">Paraburkholderia ultramafica</name>
    <dbReference type="NCBI Taxonomy" id="1544867"/>
    <lineage>
        <taxon>Bacteria</taxon>
        <taxon>Pseudomonadati</taxon>
        <taxon>Pseudomonadota</taxon>
        <taxon>Betaproteobacteria</taxon>
        <taxon>Burkholderiales</taxon>
        <taxon>Burkholderiaceae</taxon>
        <taxon>Paraburkholderia</taxon>
    </lineage>
</organism>
<accession>A0A6S7BHS5</accession>
<dbReference type="Proteomes" id="UP000494365">
    <property type="component" value="Unassembled WGS sequence"/>
</dbReference>
<dbReference type="GO" id="GO:0005886">
    <property type="term" value="C:plasma membrane"/>
    <property type="evidence" value="ECO:0007669"/>
    <property type="project" value="TreeGrafter"/>
</dbReference>
<dbReference type="Gene3D" id="3.30.70.1440">
    <property type="entry name" value="Multidrug efflux transporter AcrB pore domain"/>
    <property type="match status" value="1"/>
</dbReference>
<dbReference type="InterPro" id="IPR027463">
    <property type="entry name" value="AcrB_DN_DC_subdom"/>
</dbReference>